<sequence>MTDLESRAFRESIFHIASLIQSELDARDHPKALTALLALKRVADLRASGDLAGFLAYAPVWDEICTAQSPGDALTAAYSRLEEAHPGEKNWFDALIFSPTRDTLWKKVVSLVSEFSFLDADPEVFSEMLLQFYRESPGSFETPRDLAHLLAGLLEPERGASIFAPFCQDGAILIEVAREHGTRGITLYAQTPNDYSRLVTALVLLVHNCPDVHVATGDPILTPRFRQDERCLMVFDRVVGTIPAGAMDWGSEGMQRDPYLRFVYGVPPRTSRDYAYLSHAIASLTEGGRLVAVVPSGVLFRSARTEKDIRANIVSRDRVEAVIALPLRIFPSTAVPFAILVIAAGKVTERRDRTIFIDASRSFLAGRGRSILRGEDITTVLDAYTTFTTVEGFSAVATIDEIAAQDFNLEVSRYVRPVPSEEQAEPFDIDAAIAELKTIRERKEDALNRFLESVTRLEHEQR</sequence>
<dbReference type="GO" id="GO:0008170">
    <property type="term" value="F:N-methyltransferase activity"/>
    <property type="evidence" value="ECO:0007669"/>
    <property type="project" value="InterPro"/>
</dbReference>
<dbReference type="InterPro" id="IPR051537">
    <property type="entry name" value="DNA_Adenine_Mtase"/>
</dbReference>
<feature type="coiled-coil region" evidence="7">
    <location>
        <begin position="429"/>
        <end position="460"/>
    </location>
</feature>
<reference evidence="9" key="2">
    <citation type="submission" date="2019-03" db="EMBL/GenBank/DDBJ databases">
        <authorList>
            <person name="Chen S.-C."/>
            <person name="Wu S.-Y."/>
            <person name="Lai M.-C."/>
        </authorList>
    </citation>
    <scope>NUCLEOTIDE SEQUENCE</scope>
    <source>
        <strain evidence="9">ML15</strain>
    </source>
</reference>
<dbReference type="PANTHER" id="PTHR42933:SF3">
    <property type="entry name" value="TYPE I RESTRICTION ENZYME MJAVIII METHYLASE SUBUNIT"/>
    <property type="match status" value="1"/>
</dbReference>
<accession>A0A8G1EFN3</accession>
<dbReference type="GO" id="GO:0009007">
    <property type="term" value="F:site-specific DNA-methyltransferase (adenine-specific) activity"/>
    <property type="evidence" value="ECO:0007669"/>
    <property type="project" value="UniProtKB-EC"/>
</dbReference>
<evidence type="ECO:0000256" key="1">
    <source>
        <dbReference type="ARBA" id="ARBA00011900"/>
    </source>
</evidence>
<dbReference type="OrthoDB" id="45790at2157"/>
<reference evidence="9" key="1">
    <citation type="journal article" date="2005" name="Int. J. Syst. Evol. Microbiol.">
        <title>Methanofollis formosanus sp. nov., isolated from a fish pond.</title>
        <authorList>
            <person name="Wu S.Y."/>
            <person name="Chen S.C."/>
            <person name="Lai M.C."/>
        </authorList>
    </citation>
    <scope>NUCLEOTIDE SEQUENCE</scope>
    <source>
        <strain evidence="9">ML15</strain>
    </source>
</reference>
<evidence type="ECO:0000256" key="3">
    <source>
        <dbReference type="ARBA" id="ARBA00022679"/>
    </source>
</evidence>
<dbReference type="InterPro" id="IPR003356">
    <property type="entry name" value="DNA_methylase_A-5"/>
</dbReference>
<organism evidence="9 10">
    <name type="scientific">Methanofollis formosanus</name>
    <dbReference type="NCBI Taxonomy" id="299308"/>
    <lineage>
        <taxon>Archaea</taxon>
        <taxon>Methanobacteriati</taxon>
        <taxon>Methanobacteriota</taxon>
        <taxon>Stenosarchaea group</taxon>
        <taxon>Methanomicrobia</taxon>
        <taxon>Methanomicrobiales</taxon>
        <taxon>Methanomicrobiaceae</taxon>
        <taxon>Methanofollis</taxon>
    </lineage>
</organism>
<dbReference type="GO" id="GO:0003677">
    <property type="term" value="F:DNA binding"/>
    <property type="evidence" value="ECO:0007669"/>
    <property type="project" value="InterPro"/>
</dbReference>
<evidence type="ECO:0000256" key="6">
    <source>
        <dbReference type="ARBA" id="ARBA00047942"/>
    </source>
</evidence>
<dbReference type="PANTHER" id="PTHR42933">
    <property type="entry name" value="SLR6095 PROTEIN"/>
    <property type="match status" value="1"/>
</dbReference>
<keyword evidence="4" id="KW-0949">S-adenosyl-L-methionine</keyword>
<protein>
    <recommendedName>
        <fullName evidence="1">site-specific DNA-methyltransferase (adenine-specific)</fullName>
        <ecNumber evidence="1">2.1.1.72</ecNumber>
    </recommendedName>
</protein>
<dbReference type="PRINTS" id="PR00507">
    <property type="entry name" value="N12N6MTFRASE"/>
</dbReference>
<dbReference type="KEGG" id="mfk:E2N92_00675"/>
<keyword evidence="5" id="KW-0680">Restriction system</keyword>
<dbReference type="GO" id="GO:0032259">
    <property type="term" value="P:methylation"/>
    <property type="evidence" value="ECO:0007669"/>
    <property type="project" value="UniProtKB-KW"/>
</dbReference>
<dbReference type="GO" id="GO:0009307">
    <property type="term" value="P:DNA restriction-modification system"/>
    <property type="evidence" value="ECO:0007669"/>
    <property type="project" value="UniProtKB-KW"/>
</dbReference>
<name>A0A8G1EFN3_9EURY</name>
<keyword evidence="10" id="KW-1185">Reference proteome</keyword>
<proteinExistence type="predicted"/>
<dbReference type="Pfam" id="PF02384">
    <property type="entry name" value="N6_Mtase"/>
    <property type="match status" value="1"/>
</dbReference>
<keyword evidence="2" id="KW-0489">Methyltransferase</keyword>
<dbReference type="AlphaFoldDB" id="A0A8G1EFN3"/>
<evidence type="ECO:0000256" key="4">
    <source>
        <dbReference type="ARBA" id="ARBA00022691"/>
    </source>
</evidence>
<keyword evidence="3" id="KW-0808">Transferase</keyword>
<dbReference type="RefSeq" id="WP_220681785.1">
    <property type="nucleotide sequence ID" value="NZ_CP037968.1"/>
</dbReference>
<dbReference type="InterPro" id="IPR029063">
    <property type="entry name" value="SAM-dependent_MTases_sf"/>
</dbReference>
<dbReference type="Proteomes" id="UP000826709">
    <property type="component" value="Chromosome"/>
</dbReference>
<dbReference type="EC" id="2.1.1.72" evidence="1"/>
<keyword evidence="7" id="KW-0175">Coiled coil</keyword>
<evidence type="ECO:0000256" key="2">
    <source>
        <dbReference type="ARBA" id="ARBA00022603"/>
    </source>
</evidence>
<feature type="domain" description="DNA methylase adenine-specific" evidence="8">
    <location>
        <begin position="134"/>
        <end position="422"/>
    </location>
</feature>
<dbReference type="EMBL" id="CP037968">
    <property type="protein sequence ID" value="QYZ78047.1"/>
    <property type="molecule type" value="Genomic_DNA"/>
</dbReference>
<comment type="catalytic activity">
    <reaction evidence="6">
        <text>a 2'-deoxyadenosine in DNA + S-adenosyl-L-methionine = an N(6)-methyl-2'-deoxyadenosine in DNA + S-adenosyl-L-homocysteine + H(+)</text>
        <dbReference type="Rhea" id="RHEA:15197"/>
        <dbReference type="Rhea" id="RHEA-COMP:12418"/>
        <dbReference type="Rhea" id="RHEA-COMP:12419"/>
        <dbReference type="ChEBI" id="CHEBI:15378"/>
        <dbReference type="ChEBI" id="CHEBI:57856"/>
        <dbReference type="ChEBI" id="CHEBI:59789"/>
        <dbReference type="ChEBI" id="CHEBI:90615"/>
        <dbReference type="ChEBI" id="CHEBI:90616"/>
        <dbReference type="EC" id="2.1.1.72"/>
    </reaction>
</comment>
<evidence type="ECO:0000256" key="7">
    <source>
        <dbReference type="SAM" id="Coils"/>
    </source>
</evidence>
<gene>
    <name evidence="9" type="ORF">E2N92_00675</name>
</gene>
<evidence type="ECO:0000313" key="10">
    <source>
        <dbReference type="Proteomes" id="UP000826709"/>
    </source>
</evidence>
<evidence type="ECO:0000256" key="5">
    <source>
        <dbReference type="ARBA" id="ARBA00022747"/>
    </source>
</evidence>
<dbReference type="Gene3D" id="3.40.50.150">
    <property type="entry name" value="Vaccinia Virus protein VP39"/>
    <property type="match status" value="1"/>
</dbReference>
<evidence type="ECO:0000259" key="8">
    <source>
        <dbReference type="Pfam" id="PF02384"/>
    </source>
</evidence>
<dbReference type="SUPFAM" id="SSF53335">
    <property type="entry name" value="S-adenosyl-L-methionine-dependent methyltransferases"/>
    <property type="match status" value="1"/>
</dbReference>
<evidence type="ECO:0000313" key="9">
    <source>
        <dbReference type="EMBL" id="QYZ78047.1"/>
    </source>
</evidence>